<dbReference type="InterPro" id="IPR009003">
    <property type="entry name" value="Peptidase_S1_PA"/>
</dbReference>
<evidence type="ECO:0000256" key="4">
    <source>
        <dbReference type="ARBA" id="ARBA00022801"/>
    </source>
</evidence>
<dbReference type="GO" id="GO:0008654">
    <property type="term" value="P:phospholipid biosynthetic process"/>
    <property type="evidence" value="ECO:0007669"/>
    <property type="project" value="InterPro"/>
</dbReference>
<dbReference type="GO" id="GO:0006508">
    <property type="term" value="P:proteolysis"/>
    <property type="evidence" value="ECO:0007669"/>
    <property type="project" value="UniProtKB-KW"/>
</dbReference>
<comment type="similarity">
    <text evidence="8">Belongs to the CDP-alcohol phosphatidyltransferase class-I family.</text>
</comment>
<keyword evidence="6" id="KW-0865">Zymogen</keyword>
<dbReference type="AlphaFoldDB" id="A0A8K1GVR9"/>
<comment type="caution">
    <text evidence="13">The sequence shown here is derived from an EMBL/GenBank/DDBJ whole genome shotgun (WGS) entry which is preliminary data.</text>
</comment>
<evidence type="ECO:0000256" key="1">
    <source>
        <dbReference type="ARBA" id="ARBA00022670"/>
    </source>
</evidence>
<evidence type="ECO:0000256" key="9">
    <source>
        <dbReference type="RuleBase" id="RU363034"/>
    </source>
</evidence>
<sequence length="502" mass="53746">MAAMLSLVLLLVAGGVRAAVLPDSRVVNGQDAEPYSWPWQISLQYERDGTFRHTCGGTLIAANWVMTAAHCISKSRTYQVVLGEYDMSAGEGHEQHIPVNSDDIFVHPKWLSFCAACGNDIALMKLQRPAVLSAEVQVGQLPPAGSILPNGYPCVLSGWGRLTTGGSLPDRLQQAELPVVDYEHCTQSDWWGALAIRQTMICAGGAEKAGCNGDSGGPLNCQAEDGTWEVHGIASFVSALGCNAAKKPTVFTRVSAFEDWIAEVDRGCQGIFQSTKKLVLSEQAGRGRALEFLRKNAANGLSVANLLAGLSSILCSVNRQYQYSCWLLLLGFLLDLADGAVARQLDACSALGAKLDDFADFTTFGLGTALLLHPEGVLEGLLTLAYVLAVFARLCFFSSGIPFTYRGLPCPYASALLASTFLLTGGHIALLRVAAAAMILFMADCGFYPHDRVLESQLWKKLVYAGGVVAVLLAPTVVAAVYCLAWATSYIVFPFALWSCKA</sequence>
<dbReference type="PROSITE" id="PS50240">
    <property type="entry name" value="TRYPSIN_DOM"/>
    <property type="match status" value="1"/>
</dbReference>
<feature type="signal peptide" evidence="11">
    <location>
        <begin position="1"/>
        <end position="18"/>
    </location>
</feature>
<proteinExistence type="inferred from homology"/>
<dbReference type="InterPro" id="IPR048254">
    <property type="entry name" value="CDP_ALCOHOL_P_TRANSF_CS"/>
</dbReference>
<keyword evidence="2 8" id="KW-0808">Transferase</keyword>
<dbReference type="InterPro" id="IPR050850">
    <property type="entry name" value="Peptidase_S1_Elastase_sf"/>
</dbReference>
<dbReference type="PRINTS" id="PR00722">
    <property type="entry name" value="CHYMOTRYPSIN"/>
</dbReference>
<dbReference type="GO" id="GO:0005615">
    <property type="term" value="C:extracellular space"/>
    <property type="evidence" value="ECO:0007669"/>
    <property type="project" value="TreeGrafter"/>
</dbReference>
<dbReference type="CDD" id="cd00190">
    <property type="entry name" value="Tryp_SPc"/>
    <property type="match status" value="1"/>
</dbReference>
<evidence type="ECO:0000313" key="13">
    <source>
        <dbReference type="EMBL" id="TRZ25258.1"/>
    </source>
</evidence>
<dbReference type="FunFam" id="2.40.10.10:FF:000282">
    <property type="entry name" value="Serine-type enodpeptidase, putative"/>
    <property type="match status" value="1"/>
</dbReference>
<dbReference type="FunFam" id="2.40.10.10:FF:000017">
    <property type="entry name" value="Chymotrypsin-like elastase family member 1"/>
    <property type="match status" value="1"/>
</dbReference>
<dbReference type="Pfam" id="PF01066">
    <property type="entry name" value="CDP-OH_P_transf"/>
    <property type="match status" value="1"/>
</dbReference>
<evidence type="ECO:0000256" key="6">
    <source>
        <dbReference type="ARBA" id="ARBA00023145"/>
    </source>
</evidence>
<feature type="transmembrane region" description="Helical" evidence="10">
    <location>
        <begin position="462"/>
        <end position="487"/>
    </location>
</feature>
<dbReference type="SMART" id="SM00020">
    <property type="entry name" value="Tryp_SPc"/>
    <property type="match status" value="1"/>
</dbReference>
<feature type="transmembrane region" description="Helical" evidence="10">
    <location>
        <begin position="415"/>
        <end position="441"/>
    </location>
</feature>
<dbReference type="EMBL" id="SWJQ01000029">
    <property type="protein sequence ID" value="TRZ25258.1"/>
    <property type="molecule type" value="Genomic_DNA"/>
</dbReference>
<feature type="transmembrane region" description="Helical" evidence="10">
    <location>
        <begin position="381"/>
        <end position="403"/>
    </location>
</feature>
<dbReference type="PROSITE" id="PS00379">
    <property type="entry name" value="CDP_ALCOHOL_P_TRANSF"/>
    <property type="match status" value="1"/>
</dbReference>
<dbReference type="InterPro" id="IPR033116">
    <property type="entry name" value="TRYPSIN_SER"/>
</dbReference>
<dbReference type="InterPro" id="IPR018114">
    <property type="entry name" value="TRYPSIN_HIS"/>
</dbReference>
<keyword evidence="7" id="KW-1015">Disulfide bond</keyword>
<dbReference type="Gene3D" id="2.40.10.10">
    <property type="entry name" value="Trypsin-like serine proteases"/>
    <property type="match status" value="2"/>
</dbReference>
<dbReference type="PROSITE" id="PS00134">
    <property type="entry name" value="TRYPSIN_HIS"/>
    <property type="match status" value="1"/>
</dbReference>
<evidence type="ECO:0000256" key="7">
    <source>
        <dbReference type="ARBA" id="ARBA00023157"/>
    </source>
</evidence>
<protein>
    <recommendedName>
        <fullName evidence="12">Peptidase S1 domain-containing protein</fullName>
    </recommendedName>
</protein>
<dbReference type="Pfam" id="PF00089">
    <property type="entry name" value="Trypsin"/>
    <property type="match status" value="1"/>
</dbReference>
<dbReference type="InterPro" id="IPR000462">
    <property type="entry name" value="CDP-OH_P_trans"/>
</dbReference>
<dbReference type="InterPro" id="IPR043130">
    <property type="entry name" value="CDP-OH_PTrfase_TM_dom"/>
</dbReference>
<dbReference type="GO" id="GO:0016020">
    <property type="term" value="C:membrane"/>
    <property type="evidence" value="ECO:0007669"/>
    <property type="project" value="InterPro"/>
</dbReference>
<evidence type="ECO:0000256" key="8">
    <source>
        <dbReference type="RuleBase" id="RU003750"/>
    </source>
</evidence>
<dbReference type="Gene3D" id="1.20.120.1760">
    <property type="match status" value="1"/>
</dbReference>
<dbReference type="InterPro" id="IPR043504">
    <property type="entry name" value="Peptidase_S1_PA_chymotrypsin"/>
</dbReference>
<keyword evidence="5 9" id="KW-0720">Serine protease</keyword>
<gene>
    <name evidence="13" type="ORF">HGM15179_001837</name>
</gene>
<organism evidence="13 14">
    <name type="scientific">Zosterops borbonicus</name>
    <dbReference type="NCBI Taxonomy" id="364589"/>
    <lineage>
        <taxon>Eukaryota</taxon>
        <taxon>Metazoa</taxon>
        <taxon>Chordata</taxon>
        <taxon>Craniata</taxon>
        <taxon>Vertebrata</taxon>
        <taxon>Euteleostomi</taxon>
        <taxon>Archelosauria</taxon>
        <taxon>Archosauria</taxon>
        <taxon>Dinosauria</taxon>
        <taxon>Saurischia</taxon>
        <taxon>Theropoda</taxon>
        <taxon>Coelurosauria</taxon>
        <taxon>Aves</taxon>
        <taxon>Neognathae</taxon>
        <taxon>Neoaves</taxon>
        <taxon>Telluraves</taxon>
        <taxon>Australaves</taxon>
        <taxon>Passeriformes</taxon>
        <taxon>Sylvioidea</taxon>
        <taxon>Zosteropidae</taxon>
        <taxon>Zosterops</taxon>
    </lineage>
</organism>
<keyword evidence="10" id="KW-1133">Transmembrane helix</keyword>
<feature type="chain" id="PRO_5035471701" description="Peptidase S1 domain-containing protein" evidence="11">
    <location>
        <begin position="19"/>
        <end position="502"/>
    </location>
</feature>
<evidence type="ECO:0000256" key="11">
    <source>
        <dbReference type="SAM" id="SignalP"/>
    </source>
</evidence>
<reference evidence="13" key="1">
    <citation type="submission" date="2019-04" db="EMBL/GenBank/DDBJ databases">
        <title>Genome assembly of Zosterops borbonicus 15179.</title>
        <authorList>
            <person name="Leroy T."/>
            <person name="Anselmetti Y."/>
            <person name="Tilak M.-K."/>
            <person name="Nabholz B."/>
        </authorList>
    </citation>
    <scope>NUCLEOTIDE SEQUENCE</scope>
    <source>
        <strain evidence="13">HGM_15179</strain>
        <tissue evidence="13">Muscle</tissue>
    </source>
</reference>
<dbReference type="GO" id="GO:0004252">
    <property type="term" value="F:serine-type endopeptidase activity"/>
    <property type="evidence" value="ECO:0007669"/>
    <property type="project" value="InterPro"/>
</dbReference>
<dbReference type="PROSITE" id="PS00135">
    <property type="entry name" value="TRYPSIN_SER"/>
    <property type="match status" value="1"/>
</dbReference>
<dbReference type="SUPFAM" id="SSF50494">
    <property type="entry name" value="Trypsin-like serine proteases"/>
    <property type="match status" value="1"/>
</dbReference>
<keyword evidence="14" id="KW-1185">Reference proteome</keyword>
<evidence type="ECO:0000313" key="14">
    <source>
        <dbReference type="Proteomes" id="UP000796761"/>
    </source>
</evidence>
<feature type="domain" description="Peptidase S1" evidence="12">
    <location>
        <begin position="26"/>
        <end position="266"/>
    </location>
</feature>
<evidence type="ECO:0000256" key="5">
    <source>
        <dbReference type="ARBA" id="ARBA00022825"/>
    </source>
</evidence>
<evidence type="ECO:0000256" key="10">
    <source>
        <dbReference type="SAM" id="Phobius"/>
    </source>
</evidence>
<keyword evidence="1 9" id="KW-0645">Protease</keyword>
<dbReference type="InterPro" id="IPR001254">
    <property type="entry name" value="Trypsin_dom"/>
</dbReference>
<evidence type="ECO:0000256" key="2">
    <source>
        <dbReference type="ARBA" id="ARBA00022679"/>
    </source>
</evidence>
<dbReference type="GO" id="GO:0016780">
    <property type="term" value="F:phosphotransferase activity, for other substituted phosphate groups"/>
    <property type="evidence" value="ECO:0007669"/>
    <property type="project" value="InterPro"/>
</dbReference>
<keyword evidence="3 11" id="KW-0732">Signal</keyword>
<dbReference type="PANTHER" id="PTHR24257:SF22">
    <property type="entry name" value="CHYMOTRYPSIN-LIKE ELASTASE FAMILY MEMBER 3B"/>
    <property type="match status" value="1"/>
</dbReference>
<keyword evidence="4 9" id="KW-0378">Hydrolase</keyword>
<dbReference type="InterPro" id="IPR001314">
    <property type="entry name" value="Peptidase_S1A"/>
</dbReference>
<accession>A0A8K1GVR9</accession>
<evidence type="ECO:0000256" key="3">
    <source>
        <dbReference type="ARBA" id="ARBA00022729"/>
    </source>
</evidence>
<dbReference type="PANTHER" id="PTHR24257">
    <property type="entry name" value="CHYMOTRYPSIN-LIKE ELASTASE FAMILY MEMBER"/>
    <property type="match status" value="1"/>
</dbReference>
<keyword evidence="10" id="KW-0812">Transmembrane</keyword>
<evidence type="ECO:0000259" key="12">
    <source>
        <dbReference type="PROSITE" id="PS50240"/>
    </source>
</evidence>
<keyword evidence="10" id="KW-0472">Membrane</keyword>
<dbReference type="OrthoDB" id="10061449at2759"/>
<dbReference type="Proteomes" id="UP000796761">
    <property type="component" value="Unassembled WGS sequence"/>
</dbReference>
<name>A0A8K1GVR9_9PASS</name>